<evidence type="ECO:0000313" key="2">
    <source>
        <dbReference type="EMBL" id="AXX91411.1"/>
    </source>
</evidence>
<reference evidence="3 4" key="1">
    <citation type="submission" date="2017-09" db="EMBL/GenBank/DDBJ databases">
        <title>Arcobacter canalis sp. nov., a new species isolated from a water canal contaminated with urban sewage.</title>
        <authorList>
            <person name="Perez-Cataluna A."/>
            <person name="Salas-Masso N."/>
            <person name="Figueras M.J."/>
        </authorList>
    </citation>
    <scope>NUCLEOTIDE SEQUENCE [LARGE SCALE GENOMIC DNA]</scope>
    <source>
        <strain evidence="3 4">F98-3</strain>
    </source>
</reference>
<dbReference type="EMBL" id="NXFY01000003">
    <property type="protein sequence ID" value="PHO18841.1"/>
    <property type="molecule type" value="Genomic_DNA"/>
</dbReference>
<evidence type="ECO:0000256" key="1">
    <source>
        <dbReference type="SAM" id="Phobius"/>
    </source>
</evidence>
<evidence type="ECO:0000313" key="5">
    <source>
        <dbReference type="Proteomes" id="UP000262712"/>
    </source>
</evidence>
<feature type="transmembrane region" description="Helical" evidence="1">
    <location>
        <begin position="126"/>
        <end position="149"/>
    </location>
</feature>
<protein>
    <submittedName>
        <fullName evidence="2">Membrane protein</fullName>
    </submittedName>
</protein>
<dbReference type="AlphaFoldDB" id="A0A2G1DK30"/>
<evidence type="ECO:0000313" key="3">
    <source>
        <dbReference type="EMBL" id="PHO18841.1"/>
    </source>
</evidence>
<dbReference type="KEGG" id="amol:AMOL_0395"/>
<proteinExistence type="predicted"/>
<keyword evidence="4" id="KW-1185">Reference proteome</keyword>
<keyword evidence="1" id="KW-1133">Transmembrane helix</keyword>
<reference evidence="2 5" key="2">
    <citation type="submission" date="2018-08" db="EMBL/GenBank/DDBJ databases">
        <title>Complete genome of the Arcobacter molluscorum type strain LMG 25693.</title>
        <authorList>
            <person name="Miller W.G."/>
            <person name="Yee E."/>
            <person name="Bono J.L."/>
        </authorList>
    </citation>
    <scope>NUCLEOTIDE SEQUENCE [LARGE SCALE GENOMIC DNA]</scope>
    <source>
        <strain evidence="2 5">CECT 7696</strain>
    </source>
</reference>
<dbReference type="EMBL" id="CP032098">
    <property type="protein sequence ID" value="AXX91411.1"/>
    <property type="molecule type" value="Genomic_DNA"/>
</dbReference>
<evidence type="ECO:0000313" key="4">
    <source>
        <dbReference type="Proteomes" id="UP000221222"/>
    </source>
</evidence>
<gene>
    <name evidence="2" type="ORF">AMOL_0395</name>
    <name evidence="3" type="ORF">CPU12_02995</name>
</gene>
<accession>A0A2G1DK30</accession>
<keyword evidence="1" id="KW-0812">Transmembrane</keyword>
<dbReference type="Proteomes" id="UP000262712">
    <property type="component" value="Chromosome"/>
</dbReference>
<feature type="transmembrane region" description="Helical" evidence="1">
    <location>
        <begin position="6"/>
        <end position="27"/>
    </location>
</feature>
<dbReference type="RefSeq" id="WP_099341600.1">
    <property type="nucleotide sequence ID" value="NZ_CP032098.1"/>
</dbReference>
<sequence>MKFKNIIIFIVFISINLSAHTLLVDVINNKNNTITIKAQFDTKQKASEAMLRLESLISGQILYKKRLPYESQLTIDIPKEQYQIVLDAGEEQIVKEGIAPIEGFNKFGSKEVLEKLSKNKQDHDELGNTLIIFLFIGFILIILTIYFSAKNTNKILKELKNK</sequence>
<keyword evidence="1" id="KW-0472">Membrane</keyword>
<organism evidence="3 4">
    <name type="scientific">Malaciobacter molluscorum LMG 25693</name>
    <dbReference type="NCBI Taxonomy" id="870501"/>
    <lineage>
        <taxon>Bacteria</taxon>
        <taxon>Pseudomonadati</taxon>
        <taxon>Campylobacterota</taxon>
        <taxon>Epsilonproteobacteria</taxon>
        <taxon>Campylobacterales</taxon>
        <taxon>Arcobacteraceae</taxon>
        <taxon>Malaciobacter</taxon>
    </lineage>
</organism>
<dbReference type="Proteomes" id="UP000221222">
    <property type="component" value="Unassembled WGS sequence"/>
</dbReference>
<name>A0A2G1DK30_9BACT</name>